<dbReference type="InterPro" id="IPR002477">
    <property type="entry name" value="Peptidoglycan-bd-like"/>
</dbReference>
<dbReference type="STRING" id="519424.AZF04_18790"/>
<feature type="domain" description="Peptidoglycan binding-like" evidence="2">
    <location>
        <begin position="214"/>
        <end position="252"/>
    </location>
</feature>
<dbReference type="AlphaFoldDB" id="A0A161PDH0"/>
<dbReference type="Proteomes" id="UP000075806">
    <property type="component" value="Unassembled WGS sequence"/>
</dbReference>
<keyword evidence="4" id="KW-1185">Reference proteome</keyword>
<sequence>MNESFETSQSKTAVNSTMKRFGFSLLVVLLSLIIASNVVYADVDSEKESNDEQTTETLDSDEDNNPTENSVENESDSNENEEILDTDSREAEDDSIKDSNEAQLEELEEIVEPQEGGKLTEDEPVMRVSNLSASVPVLRNGMRHAEVKVLKNNLAKLGFPVPGNGTTLFGADTERKVREFQAYYKLGADGVVGPATQAKIKSILDSPLQNGKRHSSTVTLKTDLGAIGYPVPGNGTNVYGNDTEKVVRQFQRMVL</sequence>
<gene>
    <name evidence="3" type="ORF">AZF04_18790</name>
</gene>
<feature type="compositionally biased region" description="Acidic residues" evidence="1">
    <location>
        <begin position="51"/>
        <end position="85"/>
    </location>
</feature>
<reference evidence="3" key="1">
    <citation type="submission" date="2016-02" db="EMBL/GenBank/DDBJ databases">
        <title>Genome sequence of Bacillus trypoxylicola KCTC 13244(T).</title>
        <authorList>
            <person name="Jeong H."/>
            <person name="Park S.-H."/>
            <person name="Choi S.-K."/>
        </authorList>
    </citation>
    <scope>NUCLEOTIDE SEQUENCE [LARGE SCALE GENOMIC DNA]</scope>
    <source>
        <strain evidence="3">KCTC 13244</strain>
    </source>
</reference>
<evidence type="ECO:0000259" key="2">
    <source>
        <dbReference type="Pfam" id="PF01471"/>
    </source>
</evidence>
<dbReference type="Pfam" id="PF01471">
    <property type="entry name" value="PG_binding_1"/>
    <property type="match status" value="2"/>
</dbReference>
<dbReference type="SUPFAM" id="SSF47090">
    <property type="entry name" value="PGBD-like"/>
    <property type="match status" value="2"/>
</dbReference>
<evidence type="ECO:0000313" key="3">
    <source>
        <dbReference type="EMBL" id="KYG30893.1"/>
    </source>
</evidence>
<protein>
    <recommendedName>
        <fullName evidence="2">Peptidoglycan binding-like domain-containing protein</fullName>
    </recommendedName>
</protein>
<accession>A0A161PDH0</accession>
<organism evidence="3 4">
    <name type="scientific">Alkalihalobacillus trypoxylicola</name>
    <dbReference type="NCBI Taxonomy" id="519424"/>
    <lineage>
        <taxon>Bacteria</taxon>
        <taxon>Bacillati</taxon>
        <taxon>Bacillota</taxon>
        <taxon>Bacilli</taxon>
        <taxon>Bacillales</taxon>
        <taxon>Bacillaceae</taxon>
        <taxon>Alkalihalobacillus</taxon>
    </lineage>
</organism>
<feature type="compositionally biased region" description="Basic and acidic residues" evidence="1">
    <location>
        <begin position="86"/>
        <end position="99"/>
    </location>
</feature>
<dbReference type="EMBL" id="LTAO01000014">
    <property type="protein sequence ID" value="KYG30893.1"/>
    <property type="molecule type" value="Genomic_DNA"/>
</dbReference>
<feature type="domain" description="Peptidoglycan binding-like" evidence="2">
    <location>
        <begin position="143"/>
        <end position="199"/>
    </location>
</feature>
<dbReference type="InterPro" id="IPR036365">
    <property type="entry name" value="PGBD-like_sf"/>
</dbReference>
<dbReference type="OrthoDB" id="363232at2"/>
<dbReference type="RefSeq" id="WP_061948818.1">
    <property type="nucleotide sequence ID" value="NZ_LTAO01000014.1"/>
</dbReference>
<feature type="region of interest" description="Disordered" evidence="1">
    <location>
        <begin position="44"/>
        <end position="99"/>
    </location>
</feature>
<dbReference type="Gene3D" id="1.10.101.10">
    <property type="entry name" value="PGBD-like superfamily/PGBD"/>
    <property type="match status" value="2"/>
</dbReference>
<evidence type="ECO:0000256" key="1">
    <source>
        <dbReference type="SAM" id="MobiDB-lite"/>
    </source>
</evidence>
<name>A0A161PDH0_9BACI</name>
<dbReference type="InterPro" id="IPR036366">
    <property type="entry name" value="PGBDSf"/>
</dbReference>
<proteinExistence type="predicted"/>
<evidence type="ECO:0000313" key="4">
    <source>
        <dbReference type="Proteomes" id="UP000075806"/>
    </source>
</evidence>
<comment type="caution">
    <text evidence="3">The sequence shown here is derived from an EMBL/GenBank/DDBJ whole genome shotgun (WGS) entry which is preliminary data.</text>
</comment>